<name>A0ABU3Q938_9SPHN</name>
<gene>
    <name evidence="16" type="ORF">RQX22_13245</name>
</gene>
<keyword evidence="2 11" id="KW-0813">Transport</keyword>
<evidence type="ECO:0000256" key="4">
    <source>
        <dbReference type="ARBA" id="ARBA00022496"/>
    </source>
</evidence>
<feature type="domain" description="TonB-dependent receptor-like beta-barrel" evidence="14">
    <location>
        <begin position="287"/>
        <end position="689"/>
    </location>
</feature>
<dbReference type="RefSeq" id="WP_315727017.1">
    <property type="nucleotide sequence ID" value="NZ_JAVUPU010000006.1"/>
</dbReference>
<evidence type="ECO:0000259" key="15">
    <source>
        <dbReference type="Pfam" id="PF07715"/>
    </source>
</evidence>
<evidence type="ECO:0000256" key="8">
    <source>
        <dbReference type="ARBA" id="ARBA00023077"/>
    </source>
</evidence>
<keyword evidence="8 12" id="KW-0798">TonB box</keyword>
<dbReference type="InterPro" id="IPR012910">
    <property type="entry name" value="Plug_dom"/>
</dbReference>
<evidence type="ECO:0000313" key="16">
    <source>
        <dbReference type="EMBL" id="MDT9599921.1"/>
    </source>
</evidence>
<keyword evidence="7" id="KW-0406">Ion transport</keyword>
<accession>A0ABU3Q938</accession>
<dbReference type="Pfam" id="PF00593">
    <property type="entry name" value="TonB_dep_Rec_b-barrel"/>
    <property type="match status" value="1"/>
</dbReference>
<dbReference type="CDD" id="cd01347">
    <property type="entry name" value="ligand_gated_channel"/>
    <property type="match status" value="1"/>
</dbReference>
<protein>
    <submittedName>
        <fullName evidence="16">TonB-dependent receptor</fullName>
    </submittedName>
</protein>
<evidence type="ECO:0000256" key="3">
    <source>
        <dbReference type="ARBA" id="ARBA00022452"/>
    </source>
</evidence>
<dbReference type="InterPro" id="IPR000531">
    <property type="entry name" value="Beta-barrel_TonB"/>
</dbReference>
<comment type="caution">
    <text evidence="16">The sequence shown here is derived from an EMBL/GenBank/DDBJ whole genome shotgun (WGS) entry which is preliminary data.</text>
</comment>
<dbReference type="InterPro" id="IPR036942">
    <property type="entry name" value="Beta-barrel_TonB_sf"/>
</dbReference>
<comment type="subcellular location">
    <subcellularLocation>
        <location evidence="1 11">Cell outer membrane</location>
        <topology evidence="1 11">Multi-pass membrane protein</topology>
    </subcellularLocation>
</comment>
<dbReference type="PANTHER" id="PTHR32552">
    <property type="entry name" value="FERRICHROME IRON RECEPTOR-RELATED"/>
    <property type="match status" value="1"/>
</dbReference>
<keyword evidence="3 11" id="KW-1134">Transmembrane beta strand</keyword>
<evidence type="ECO:0000256" key="5">
    <source>
        <dbReference type="ARBA" id="ARBA00022692"/>
    </source>
</evidence>
<organism evidence="16 17">
    <name type="scientific">Sphingosinicella rhizophila</name>
    <dbReference type="NCBI Taxonomy" id="3050082"/>
    <lineage>
        <taxon>Bacteria</taxon>
        <taxon>Pseudomonadati</taxon>
        <taxon>Pseudomonadota</taxon>
        <taxon>Alphaproteobacteria</taxon>
        <taxon>Sphingomonadales</taxon>
        <taxon>Sphingosinicellaceae</taxon>
        <taxon>Sphingosinicella</taxon>
    </lineage>
</organism>
<keyword evidence="9 11" id="KW-0472">Membrane</keyword>
<dbReference type="SUPFAM" id="SSF56935">
    <property type="entry name" value="Porins"/>
    <property type="match status" value="1"/>
</dbReference>
<feature type="chain" id="PRO_5046157931" evidence="13">
    <location>
        <begin position="22"/>
        <end position="723"/>
    </location>
</feature>
<evidence type="ECO:0000256" key="11">
    <source>
        <dbReference type="PROSITE-ProRule" id="PRU01360"/>
    </source>
</evidence>
<dbReference type="PANTHER" id="PTHR32552:SF81">
    <property type="entry name" value="TONB-DEPENDENT OUTER MEMBRANE RECEPTOR"/>
    <property type="match status" value="1"/>
</dbReference>
<evidence type="ECO:0000256" key="7">
    <source>
        <dbReference type="ARBA" id="ARBA00023065"/>
    </source>
</evidence>
<dbReference type="PROSITE" id="PS52016">
    <property type="entry name" value="TONB_DEPENDENT_REC_3"/>
    <property type="match status" value="1"/>
</dbReference>
<evidence type="ECO:0000256" key="2">
    <source>
        <dbReference type="ARBA" id="ARBA00022448"/>
    </source>
</evidence>
<reference evidence="16 17" key="1">
    <citation type="submission" date="2023-05" db="EMBL/GenBank/DDBJ databases">
        <authorList>
            <person name="Guo Y."/>
        </authorList>
    </citation>
    <scope>NUCLEOTIDE SEQUENCE [LARGE SCALE GENOMIC DNA]</scope>
    <source>
        <strain evidence="16 17">GR2756</strain>
    </source>
</reference>
<evidence type="ECO:0000313" key="17">
    <source>
        <dbReference type="Proteomes" id="UP001259572"/>
    </source>
</evidence>
<evidence type="ECO:0000256" key="1">
    <source>
        <dbReference type="ARBA" id="ARBA00004571"/>
    </source>
</evidence>
<dbReference type="Proteomes" id="UP001259572">
    <property type="component" value="Unassembled WGS sequence"/>
</dbReference>
<keyword evidence="5 11" id="KW-0812">Transmembrane</keyword>
<keyword evidence="13" id="KW-0732">Signal</keyword>
<keyword evidence="10 11" id="KW-0998">Cell outer membrane</keyword>
<keyword evidence="17" id="KW-1185">Reference proteome</keyword>
<evidence type="ECO:0000256" key="6">
    <source>
        <dbReference type="ARBA" id="ARBA00023004"/>
    </source>
</evidence>
<dbReference type="Pfam" id="PF07715">
    <property type="entry name" value="Plug"/>
    <property type="match status" value="1"/>
</dbReference>
<keyword evidence="6" id="KW-0408">Iron</keyword>
<proteinExistence type="inferred from homology"/>
<evidence type="ECO:0000256" key="13">
    <source>
        <dbReference type="SAM" id="SignalP"/>
    </source>
</evidence>
<comment type="similarity">
    <text evidence="11 12">Belongs to the TonB-dependent receptor family.</text>
</comment>
<feature type="domain" description="TonB-dependent receptor plug" evidence="15">
    <location>
        <begin position="59"/>
        <end position="165"/>
    </location>
</feature>
<evidence type="ECO:0000256" key="12">
    <source>
        <dbReference type="RuleBase" id="RU003357"/>
    </source>
</evidence>
<evidence type="ECO:0000256" key="10">
    <source>
        <dbReference type="ARBA" id="ARBA00023237"/>
    </source>
</evidence>
<sequence length="723" mass="78481">MKLTKIALLAGALSVPSIAMAQDQAVPPEQQADTAATSDPVAVQTGEIVVTAQRREQRLQDVPLAVSAFSGQEIESRNVTDLSDMQYAVPGLSMVEYGPGQEFAQMRGIATSIGKPTVGTYYDEMPITTEAQGSTIDIRMLDLERVEVLRGPQATLYGEGSMGGTIRYITAKPDLDEFSGSASGEISDTSGGRMGYRVDGVANIPISTDRLGLRIAGGYEKIAGWVDRAPTGEEDINNARIWTLRAILRAKPTDDLTIDLIGLHQESKQDNLNFGVDNVTATTVPTLNRENTDLIQGIVRYDLGGAELTAIGGYLDRNAVGTFDLTPFYLATVNAILGLPEGFITEIGYPGPSNSRVYTAEARLASTNRGIFNWLAGASYRDSRFALRATTFTSPGTLPFDILDAEQVRKSKSYSLFGEVSVEPLPGLTLLAGVRYYEDKVRFTSRSAQFGFETFDDGQDTFDTLNPRFNISYEFNRNSMAYLNVAKGFRSGGFNLTSAGGGTTDIPLAYAPDSVWTYEAGTKHTLFGGKLFLDAAVYRTIWSDIQSSVFAPGSPLIVTINSGKVKGWGIDLSASVRPVTGLTLSGAYGWNNLRFTEVASGGFTPDKEIGDPVDFAVREAYALSAEYRMPIADQTNLFFRADYQHAGKSSIILRNFGNQIIDRPARDLVNLQAGVEFDRFEISAFAKNVFNEQAPNIIGPFGVIGEDVLQQPRVIGIQGRVRF</sequence>
<keyword evidence="4" id="KW-0410">Iron transport</keyword>
<evidence type="ECO:0000259" key="14">
    <source>
        <dbReference type="Pfam" id="PF00593"/>
    </source>
</evidence>
<dbReference type="InterPro" id="IPR039426">
    <property type="entry name" value="TonB-dep_rcpt-like"/>
</dbReference>
<feature type="signal peptide" evidence="13">
    <location>
        <begin position="1"/>
        <end position="21"/>
    </location>
</feature>
<dbReference type="Gene3D" id="2.40.170.20">
    <property type="entry name" value="TonB-dependent receptor, beta-barrel domain"/>
    <property type="match status" value="1"/>
</dbReference>
<dbReference type="EMBL" id="JAVUPU010000006">
    <property type="protein sequence ID" value="MDT9599921.1"/>
    <property type="molecule type" value="Genomic_DNA"/>
</dbReference>
<evidence type="ECO:0000256" key="9">
    <source>
        <dbReference type="ARBA" id="ARBA00023136"/>
    </source>
</evidence>
<keyword evidence="16" id="KW-0675">Receptor</keyword>